<dbReference type="GO" id="GO:0003910">
    <property type="term" value="F:DNA ligase (ATP) activity"/>
    <property type="evidence" value="ECO:0007669"/>
    <property type="project" value="UniProtKB-EC"/>
</dbReference>
<dbReference type="EMBL" id="AP014936">
    <property type="protein sequence ID" value="BAU48322.1"/>
    <property type="molecule type" value="Genomic_DNA"/>
</dbReference>
<dbReference type="InterPro" id="IPR012310">
    <property type="entry name" value="DNA_ligase_ATP-dep_cent"/>
</dbReference>
<dbReference type="Pfam" id="PF01068">
    <property type="entry name" value="DNA_ligase_A_M"/>
    <property type="match status" value="1"/>
</dbReference>
<keyword evidence="11" id="KW-0269">Exonuclease</keyword>
<keyword evidence="8" id="KW-0547">Nucleotide-binding</keyword>
<dbReference type="InterPro" id="IPR014144">
    <property type="entry name" value="LigD_PE_domain"/>
</dbReference>
<evidence type="ECO:0000256" key="1">
    <source>
        <dbReference type="ARBA" id="ARBA00001936"/>
    </source>
</evidence>
<gene>
    <name evidence="22" type="ORF">SVA_1768</name>
</gene>
<evidence type="ECO:0000256" key="12">
    <source>
        <dbReference type="ARBA" id="ARBA00022840"/>
    </source>
</evidence>
<organism evidence="22 23">
    <name type="scientific">Sulfurifustis variabilis</name>
    <dbReference type="NCBI Taxonomy" id="1675686"/>
    <lineage>
        <taxon>Bacteria</taxon>
        <taxon>Pseudomonadati</taxon>
        <taxon>Pseudomonadota</taxon>
        <taxon>Gammaproteobacteria</taxon>
        <taxon>Acidiferrobacterales</taxon>
        <taxon>Acidiferrobacteraceae</taxon>
        <taxon>Sulfurifustis</taxon>
    </lineage>
</organism>
<dbReference type="NCBIfam" id="TIGR02777">
    <property type="entry name" value="LigD_PE_dom"/>
    <property type="match status" value="1"/>
</dbReference>
<evidence type="ECO:0000256" key="17">
    <source>
        <dbReference type="ARBA" id="ARBA00023211"/>
    </source>
</evidence>
<keyword evidence="13" id="KW-0239">DNA-directed DNA polymerase</keyword>
<dbReference type="InterPro" id="IPR033651">
    <property type="entry name" value="PaeLigD_Pol-like"/>
</dbReference>
<dbReference type="InterPro" id="IPR014145">
    <property type="entry name" value="LigD_pol_dom"/>
</dbReference>
<evidence type="ECO:0000256" key="13">
    <source>
        <dbReference type="ARBA" id="ARBA00022932"/>
    </source>
</evidence>
<dbReference type="GO" id="GO:0004527">
    <property type="term" value="F:exonuclease activity"/>
    <property type="evidence" value="ECO:0007669"/>
    <property type="project" value="UniProtKB-KW"/>
</dbReference>
<evidence type="ECO:0000256" key="14">
    <source>
        <dbReference type="ARBA" id="ARBA00023125"/>
    </source>
</evidence>
<evidence type="ECO:0000256" key="19">
    <source>
        <dbReference type="ARBA" id="ARBA00029943"/>
    </source>
</evidence>
<keyword evidence="15" id="KW-0233">DNA recombination</keyword>
<evidence type="ECO:0000256" key="11">
    <source>
        <dbReference type="ARBA" id="ARBA00022839"/>
    </source>
</evidence>
<evidence type="ECO:0000256" key="20">
    <source>
        <dbReference type="ARBA" id="ARBA00034003"/>
    </source>
</evidence>
<evidence type="ECO:0000256" key="16">
    <source>
        <dbReference type="ARBA" id="ARBA00023204"/>
    </source>
</evidence>
<keyword evidence="17" id="KW-0464">Manganese</keyword>
<evidence type="ECO:0000256" key="7">
    <source>
        <dbReference type="ARBA" id="ARBA00022723"/>
    </source>
</evidence>
<dbReference type="NCBIfam" id="TIGR02779">
    <property type="entry name" value="NHEJ_ligase_lig"/>
    <property type="match status" value="1"/>
</dbReference>
<proteinExistence type="predicted"/>
<evidence type="ECO:0000256" key="5">
    <source>
        <dbReference type="ARBA" id="ARBA00022695"/>
    </source>
</evidence>
<evidence type="ECO:0000256" key="2">
    <source>
        <dbReference type="ARBA" id="ARBA00012727"/>
    </source>
</evidence>
<accession>A0A1B4V6W0</accession>
<comment type="catalytic activity">
    <reaction evidence="20">
        <text>ATP + (deoxyribonucleotide)n-3'-hydroxyl + 5'-phospho-(deoxyribonucleotide)m = (deoxyribonucleotide)n+m + AMP + diphosphate.</text>
        <dbReference type="EC" id="6.5.1.1"/>
    </reaction>
</comment>
<evidence type="ECO:0000256" key="8">
    <source>
        <dbReference type="ARBA" id="ARBA00022741"/>
    </source>
</evidence>
<dbReference type="Pfam" id="PF04679">
    <property type="entry name" value="DNA_ligase_A_C"/>
    <property type="match status" value="1"/>
</dbReference>
<keyword evidence="18" id="KW-0511">Multifunctional enzyme</keyword>
<dbReference type="InterPro" id="IPR012309">
    <property type="entry name" value="DNA_ligase_ATP-dep_C"/>
</dbReference>
<evidence type="ECO:0000256" key="9">
    <source>
        <dbReference type="ARBA" id="ARBA00022763"/>
    </source>
</evidence>
<keyword evidence="9" id="KW-0227">DNA damage</keyword>
<dbReference type="Gene3D" id="3.30.1490.70">
    <property type="match status" value="1"/>
</dbReference>
<dbReference type="Gene3D" id="3.90.920.10">
    <property type="entry name" value="DNA primase, PRIM domain"/>
    <property type="match status" value="1"/>
</dbReference>
<evidence type="ECO:0000256" key="3">
    <source>
        <dbReference type="ARBA" id="ARBA00022598"/>
    </source>
</evidence>
<keyword evidence="5" id="KW-0548">Nucleotidyltransferase</keyword>
<name>A0A1B4V6W0_9GAMM</name>
<dbReference type="PROSITE" id="PS50160">
    <property type="entry name" value="DNA_LIGASE_A3"/>
    <property type="match status" value="1"/>
</dbReference>
<dbReference type="GO" id="GO:0003677">
    <property type="term" value="F:DNA binding"/>
    <property type="evidence" value="ECO:0007669"/>
    <property type="project" value="UniProtKB-KW"/>
</dbReference>
<dbReference type="GO" id="GO:0005524">
    <property type="term" value="F:ATP binding"/>
    <property type="evidence" value="ECO:0007669"/>
    <property type="project" value="UniProtKB-KW"/>
</dbReference>
<dbReference type="GO" id="GO:0006310">
    <property type="term" value="P:DNA recombination"/>
    <property type="evidence" value="ECO:0007669"/>
    <property type="project" value="UniProtKB-KW"/>
</dbReference>
<dbReference type="InterPro" id="IPR052171">
    <property type="entry name" value="NHEJ_LigD"/>
</dbReference>
<evidence type="ECO:0000313" key="22">
    <source>
        <dbReference type="EMBL" id="BAU48322.1"/>
    </source>
</evidence>
<dbReference type="SUPFAM" id="SSF56091">
    <property type="entry name" value="DNA ligase/mRNA capping enzyme, catalytic domain"/>
    <property type="match status" value="1"/>
</dbReference>
<keyword evidence="6" id="KW-0540">Nuclease</keyword>
<dbReference type="OrthoDB" id="9802472at2"/>
<dbReference type="GO" id="GO:0006281">
    <property type="term" value="P:DNA repair"/>
    <property type="evidence" value="ECO:0007669"/>
    <property type="project" value="UniProtKB-KW"/>
</dbReference>
<dbReference type="SUPFAM" id="SSF50249">
    <property type="entry name" value="Nucleic acid-binding proteins"/>
    <property type="match status" value="1"/>
</dbReference>
<keyword evidence="7" id="KW-0479">Metal-binding</keyword>
<dbReference type="CDD" id="cd07971">
    <property type="entry name" value="OBF_DNA_ligase_LigD"/>
    <property type="match status" value="1"/>
</dbReference>
<keyword evidence="10" id="KW-0378">Hydrolase</keyword>
<dbReference type="NCBIfam" id="TIGR02778">
    <property type="entry name" value="ligD_pol"/>
    <property type="match status" value="1"/>
</dbReference>
<dbReference type="GO" id="GO:0046872">
    <property type="term" value="F:metal ion binding"/>
    <property type="evidence" value="ECO:0007669"/>
    <property type="project" value="UniProtKB-KW"/>
</dbReference>
<dbReference type="CDD" id="cd07906">
    <property type="entry name" value="Adenylation_DNA_ligase_LigD_LigC"/>
    <property type="match status" value="1"/>
</dbReference>
<feature type="domain" description="ATP-dependent DNA ligase family profile" evidence="21">
    <location>
        <begin position="290"/>
        <end position="383"/>
    </location>
</feature>
<evidence type="ECO:0000256" key="4">
    <source>
        <dbReference type="ARBA" id="ARBA00022679"/>
    </source>
</evidence>
<dbReference type="AlphaFoldDB" id="A0A1B4V6W0"/>
<keyword evidence="14" id="KW-0238">DNA-binding</keyword>
<protein>
    <recommendedName>
        <fullName evidence="2">DNA ligase (ATP)</fullName>
        <ecNumber evidence="2">6.5.1.1</ecNumber>
    </recommendedName>
    <alternativeName>
        <fullName evidence="19">NHEJ DNA polymerase</fullName>
    </alternativeName>
</protein>
<dbReference type="RefSeq" id="WP_096460848.1">
    <property type="nucleotide sequence ID" value="NZ_AP014936.1"/>
</dbReference>
<dbReference type="InterPro" id="IPR012340">
    <property type="entry name" value="NA-bd_OB-fold"/>
</dbReference>
<keyword evidence="3 22" id="KW-0436">Ligase</keyword>
<dbReference type="GO" id="GO:0003887">
    <property type="term" value="F:DNA-directed DNA polymerase activity"/>
    <property type="evidence" value="ECO:0007669"/>
    <property type="project" value="UniProtKB-KW"/>
</dbReference>
<reference evidence="22 23" key="1">
    <citation type="submission" date="2015-08" db="EMBL/GenBank/DDBJ databases">
        <title>Complete genome sequence of Sulfurifustis variabilis.</title>
        <authorList>
            <person name="Miura A."/>
            <person name="Kojima H."/>
            <person name="Fukui M."/>
        </authorList>
    </citation>
    <scope>NUCLEOTIDE SEQUENCE [LARGE SCALE GENOMIC DNA]</scope>
    <source>
        <strain evidence="23">skN76</strain>
    </source>
</reference>
<evidence type="ECO:0000256" key="10">
    <source>
        <dbReference type="ARBA" id="ARBA00022801"/>
    </source>
</evidence>
<dbReference type="InterPro" id="IPR014146">
    <property type="entry name" value="LigD_ligase_dom"/>
</dbReference>
<keyword evidence="23" id="KW-1185">Reference proteome</keyword>
<keyword evidence="16" id="KW-0234">DNA repair</keyword>
<dbReference type="Pfam" id="PF13298">
    <property type="entry name" value="LigD_N"/>
    <property type="match status" value="1"/>
</dbReference>
<sequence>MKLDVYRRKRNFERTPEPSGGRAVSRRRFRYVIQKHGARRLHYDLRLELNGTLKSWAVPRGPSLDPREKRLAVHVEDHPIEYGKFEGVIPRKQYGAGPVLVWDRGVWKPEGDPEEGYRRGRLRFELEGEKLRGGFSLVRSGSPGDKENWLLIKRDDEFASSIEITDAMPYSVQTGRTLEDVAEQRARPRASPAPPRRFAPELATLVERPPSGPEWLHEIKYDGYRVLCRLEDGRARLYSRNGNDLTKRMAAIARAIERLPGLADGWLDGEVVALSADGRTSFPALQSALSDGRDQDLIYYLFDLPWWNGRDLRGEPLTARKQRLATLLSAHSGGTQLRVSDHVRGKGDVFYQQACAFGLEGVVSKRIDAPYRNGRTTDWLKAKCRLRQEFVVGGYTDPAGGRAGLGALLLGLYESDAGLRYCGRVGTGFDDRTLRELRARFGELETKEPPFASPLPREARKGAHWVRPQTVVDVEFAGWTHEGYVRQASYQGVREDKRPRDVVRELPQALAPSGPPPANGRRVRITNADKVLYPEQGVTKEELALYYEAVGEWMLPHVVRRPLTLLRCPEGPHKQCFWQKHATRGMPEELRRVPIAEHGGKDVETYLAVDSLQGVLALVQMGVLEIHVWGSRIDRPDQPDRLIFDIDPDPSLGWDAVLEAVALVYARVLDLGLAGFVRTTGGKGLHVVVPIARRHDWDEAKAFSKALADDIVRRNPGRYTSRLALSARKQKVFIDYLRNARGATAVTNYSTRAKPHAPVAVPLAWEELDSELRSDRYNVRNVYERLRALKRDPWEDFDAARRAITARMKREMGML</sequence>
<dbReference type="InterPro" id="IPR014143">
    <property type="entry name" value="NHEJ_ligase_prk"/>
</dbReference>
<dbReference type="Gene3D" id="3.30.470.30">
    <property type="entry name" value="DNA ligase/mRNA capping enzyme"/>
    <property type="match status" value="1"/>
</dbReference>
<dbReference type="KEGG" id="sva:SVA_1768"/>
<evidence type="ECO:0000256" key="6">
    <source>
        <dbReference type="ARBA" id="ARBA00022722"/>
    </source>
</evidence>
<evidence type="ECO:0000313" key="23">
    <source>
        <dbReference type="Proteomes" id="UP000218899"/>
    </source>
</evidence>
<dbReference type="PANTHER" id="PTHR42705">
    <property type="entry name" value="BIFUNCTIONAL NON-HOMOLOGOUS END JOINING PROTEIN LIGD"/>
    <property type="match status" value="1"/>
</dbReference>
<dbReference type="Pfam" id="PF21686">
    <property type="entry name" value="LigD_Prim-Pol"/>
    <property type="match status" value="1"/>
</dbReference>
<dbReference type="Proteomes" id="UP000218899">
    <property type="component" value="Chromosome"/>
</dbReference>
<evidence type="ECO:0000259" key="21">
    <source>
        <dbReference type="PROSITE" id="PS50160"/>
    </source>
</evidence>
<keyword evidence="4" id="KW-0808">Transferase</keyword>
<dbReference type="CDD" id="cd04862">
    <property type="entry name" value="PaeLigD_Pol_like"/>
    <property type="match status" value="1"/>
</dbReference>
<evidence type="ECO:0000256" key="15">
    <source>
        <dbReference type="ARBA" id="ARBA00023172"/>
    </source>
</evidence>
<dbReference type="NCBIfam" id="TIGR02776">
    <property type="entry name" value="NHEJ_ligase_prk"/>
    <property type="match status" value="1"/>
</dbReference>
<comment type="cofactor">
    <cofactor evidence="1">
        <name>Mn(2+)</name>
        <dbReference type="ChEBI" id="CHEBI:29035"/>
    </cofactor>
</comment>
<keyword evidence="12" id="KW-0067">ATP-binding</keyword>
<dbReference type="EC" id="6.5.1.1" evidence="2"/>
<evidence type="ECO:0000256" key="18">
    <source>
        <dbReference type="ARBA" id="ARBA00023268"/>
    </source>
</evidence>
<dbReference type="Gene3D" id="2.40.50.140">
    <property type="entry name" value="Nucleic acid-binding proteins"/>
    <property type="match status" value="1"/>
</dbReference>
<dbReference type="PANTHER" id="PTHR42705:SF2">
    <property type="entry name" value="BIFUNCTIONAL NON-HOMOLOGOUS END JOINING PROTEIN LIGD"/>
    <property type="match status" value="1"/>
</dbReference>